<feature type="compositionally biased region" description="Polar residues" evidence="1">
    <location>
        <begin position="459"/>
        <end position="482"/>
    </location>
</feature>
<evidence type="ECO:0000313" key="2">
    <source>
        <dbReference type="EMBL" id="CAB1417367.1"/>
    </source>
</evidence>
<name>A0A9N7TQX8_PLEPL</name>
<accession>A0A9N7TQX8</accession>
<organism evidence="2 3">
    <name type="scientific">Pleuronectes platessa</name>
    <name type="common">European plaice</name>
    <dbReference type="NCBI Taxonomy" id="8262"/>
    <lineage>
        <taxon>Eukaryota</taxon>
        <taxon>Metazoa</taxon>
        <taxon>Chordata</taxon>
        <taxon>Craniata</taxon>
        <taxon>Vertebrata</taxon>
        <taxon>Euteleostomi</taxon>
        <taxon>Actinopterygii</taxon>
        <taxon>Neopterygii</taxon>
        <taxon>Teleostei</taxon>
        <taxon>Neoteleostei</taxon>
        <taxon>Acanthomorphata</taxon>
        <taxon>Carangaria</taxon>
        <taxon>Pleuronectiformes</taxon>
        <taxon>Pleuronectoidei</taxon>
        <taxon>Pleuronectidae</taxon>
        <taxon>Pleuronectes</taxon>
    </lineage>
</organism>
<feature type="region of interest" description="Disordered" evidence="1">
    <location>
        <begin position="1"/>
        <end position="90"/>
    </location>
</feature>
<sequence length="576" mass="63024">MNPRAGLTGVPLGRSSSRLRRSCRAAQRAADPGSDPTRTPDLKTPTRSCRSGGSPHNDSDLQQDIIWDATSPSPSRLSKRGRRHPGGVNISDIVSRIAPERGRPEVTEPRLQQWIGDSAIIPCTPEVQVPKHKKKSPRSNGVDELLKLAKQFDFNMFRQDEEEDQQSLELLSEDILENPDQEDSKPSRTDAHVLLDQHPESDLDFLFDGPTQHVSGRLSQVTAHVSSSKEASGKSAAASTTNSHGGAARDEFEDDWENDDLLIDSLVLEMTENPQKFTAPVHSSTQNPTGDPVHQTEVNAGRKVEKENVRQRTTFKLESNPTLSVRRIQTGTSSKPAGEDTFSCLSAQSQFLRQTSNSEPQKSWFDPSVFSSSASNADLRTAAPSLLKKPVVLSSPVEPGGVSDVLDEDLDAFFFSDPVWDDPADDDLLFEMCEDLENQNQSSDNMSARQTPLIRQASNRTWDNRTHQPANQQPVLQKQTGRTLAAAPSSHLTAGVQVKDSFRSTAASSRVQSAAAAPLRNSKEQFTFKRPNNPVSTAAGEAGGKCSAAEIELKKLRAMEKRRQRLNAAQNLGAGT</sequence>
<feature type="region of interest" description="Disordered" evidence="1">
    <location>
        <begin position="278"/>
        <end position="305"/>
    </location>
</feature>
<comment type="caution">
    <text evidence="2">The sequence shown here is derived from an EMBL/GenBank/DDBJ whole genome shotgun (WGS) entry which is preliminary data.</text>
</comment>
<feature type="compositionally biased region" description="Polar residues" evidence="1">
    <location>
        <begin position="45"/>
        <end position="62"/>
    </location>
</feature>
<evidence type="ECO:0000313" key="3">
    <source>
        <dbReference type="Proteomes" id="UP001153269"/>
    </source>
</evidence>
<dbReference type="GO" id="GO:2000001">
    <property type="term" value="P:regulation of DNA damage checkpoint"/>
    <property type="evidence" value="ECO:0007669"/>
    <property type="project" value="TreeGrafter"/>
</dbReference>
<dbReference type="GO" id="GO:0006974">
    <property type="term" value="P:DNA damage response"/>
    <property type="evidence" value="ECO:0007669"/>
    <property type="project" value="TreeGrafter"/>
</dbReference>
<reference evidence="2" key="1">
    <citation type="submission" date="2020-03" db="EMBL/GenBank/DDBJ databases">
        <authorList>
            <person name="Weist P."/>
        </authorList>
    </citation>
    <scope>NUCLEOTIDE SEQUENCE</scope>
</reference>
<dbReference type="Pfam" id="PF15350">
    <property type="entry name" value="ETAA1"/>
    <property type="match status" value="1"/>
</dbReference>
<feature type="region of interest" description="Disordered" evidence="1">
    <location>
        <begin position="221"/>
        <end position="256"/>
    </location>
</feature>
<dbReference type="InterPro" id="IPR029406">
    <property type="entry name" value="ETAA1"/>
</dbReference>
<dbReference type="GO" id="GO:0043596">
    <property type="term" value="C:nuclear replication fork"/>
    <property type="evidence" value="ECO:0007669"/>
    <property type="project" value="TreeGrafter"/>
</dbReference>
<feature type="region of interest" description="Disordered" evidence="1">
    <location>
        <begin position="320"/>
        <end position="340"/>
    </location>
</feature>
<dbReference type="GO" id="GO:0031297">
    <property type="term" value="P:replication fork processing"/>
    <property type="evidence" value="ECO:0007669"/>
    <property type="project" value="TreeGrafter"/>
</dbReference>
<evidence type="ECO:0000256" key="1">
    <source>
        <dbReference type="SAM" id="MobiDB-lite"/>
    </source>
</evidence>
<dbReference type="EMBL" id="CADEAL010000262">
    <property type="protein sequence ID" value="CAB1417367.1"/>
    <property type="molecule type" value="Genomic_DNA"/>
</dbReference>
<feature type="region of interest" description="Disordered" evidence="1">
    <location>
        <begin position="459"/>
        <end position="492"/>
    </location>
</feature>
<keyword evidence="3" id="KW-1185">Reference proteome</keyword>
<feature type="compositionally biased region" description="Polar residues" evidence="1">
    <location>
        <begin position="320"/>
        <end position="335"/>
    </location>
</feature>
<dbReference type="PANTHER" id="PTHR16434:SF4">
    <property type="entry name" value="ETAA1 ACTIVATOR OF ATR KINASE"/>
    <property type="match status" value="1"/>
</dbReference>
<feature type="compositionally biased region" description="Polar residues" evidence="1">
    <location>
        <begin position="278"/>
        <end position="289"/>
    </location>
</feature>
<protein>
    <recommendedName>
        <fullName evidence="4">ETAA1 activator of ATR kinase</fullName>
    </recommendedName>
</protein>
<proteinExistence type="predicted"/>
<gene>
    <name evidence="2" type="ORF">PLEPLA_LOCUS5169</name>
</gene>
<dbReference type="GO" id="GO:0043539">
    <property type="term" value="F:protein serine/threonine kinase activator activity"/>
    <property type="evidence" value="ECO:0007669"/>
    <property type="project" value="TreeGrafter"/>
</dbReference>
<dbReference type="AlphaFoldDB" id="A0A9N7TQX8"/>
<evidence type="ECO:0008006" key="4">
    <source>
        <dbReference type="Google" id="ProtNLM"/>
    </source>
</evidence>
<dbReference type="PANTHER" id="PTHR16434">
    <property type="entry name" value="EWING'S TUMOR-ASSOCIATED ANTIGEN 1 ETAA1"/>
    <property type="match status" value="1"/>
</dbReference>
<feature type="compositionally biased region" description="Low complexity" evidence="1">
    <location>
        <begin position="226"/>
        <end position="239"/>
    </location>
</feature>
<dbReference type="Proteomes" id="UP001153269">
    <property type="component" value="Unassembled WGS sequence"/>
</dbReference>